<evidence type="ECO:0000259" key="7">
    <source>
        <dbReference type="Pfam" id="PF00999"/>
    </source>
</evidence>
<reference evidence="8" key="3">
    <citation type="submission" date="2025-09" db="UniProtKB">
        <authorList>
            <consortium name="Ensembl"/>
        </authorList>
    </citation>
    <scope>IDENTIFICATION</scope>
</reference>
<dbReference type="InterPro" id="IPR051843">
    <property type="entry name" value="CPA1_transporter"/>
</dbReference>
<feature type="transmembrane region" description="Helical" evidence="6">
    <location>
        <begin position="112"/>
        <end position="130"/>
    </location>
</feature>
<accession>A0AAY4AJY3</accession>
<reference evidence="8 9" key="1">
    <citation type="submission" date="2020-06" db="EMBL/GenBank/DDBJ databases">
        <authorList>
            <consortium name="Wellcome Sanger Institute Data Sharing"/>
        </authorList>
    </citation>
    <scope>NUCLEOTIDE SEQUENCE [LARGE SCALE GENOMIC DNA]</scope>
</reference>
<sequence>MCIIIGPCLCISPHLCVCVCVCVSVMGLLLFGVLWAVTGPECVPGGTVFGLVVLFLTAVCGGKLVALIQLPRLPALPALLGMLLAGLLLRNVPYVSDAVYIQQKWSSSMRNIALAIILTRAGLGLNPAALRRLKAVCVRMAVGPCMVEACTVAVVSHFLLGFPWIWAFMLGFVLAAVSPAVVVPSMLQLQGEGLGVEKGVPTLLMAAGSFDDVLSITCFTTCLGVAFGMGSTWGNLLKGAVEVVGGMLVGAGLGIFIHFFPSEDQEGLVFRRSYLLLGFGVFAVFGSHAVGLGGAGGLTTLVLSFIAGLSWKSGKVAVAGIVGVAWDIFQPLLFGLIGAEITVTTLEPHTVGLGVATLAVGVVIRVLTTFCMVLFAGFNLKEKIFISLAWMPKATVQAAIGSTALDMSRSVGDAQMEAWALVVLTVAVLSIIITAPTGAIAIGVSGPHLLQRYTPIIDTPTTGNTHTHTLHQHTPRNCVCNFCSFLLAGKPDATADPEEVTCESKL</sequence>
<evidence type="ECO:0000256" key="6">
    <source>
        <dbReference type="SAM" id="Phobius"/>
    </source>
</evidence>
<dbReference type="PANTHER" id="PTHR31102">
    <property type="match status" value="1"/>
</dbReference>
<dbReference type="AlphaFoldDB" id="A0AAY4AJY3"/>
<dbReference type="GeneTree" id="ENSGT00390000013285"/>
<dbReference type="GO" id="GO:0015297">
    <property type="term" value="F:antiporter activity"/>
    <property type="evidence" value="ECO:0007669"/>
    <property type="project" value="InterPro"/>
</dbReference>
<dbReference type="InterPro" id="IPR038770">
    <property type="entry name" value="Na+/solute_symporter_sf"/>
</dbReference>
<evidence type="ECO:0000313" key="9">
    <source>
        <dbReference type="Proteomes" id="UP000694580"/>
    </source>
</evidence>
<dbReference type="GO" id="GO:0016020">
    <property type="term" value="C:membrane"/>
    <property type="evidence" value="ECO:0007669"/>
    <property type="project" value="UniProtKB-SubCell"/>
</dbReference>
<dbReference type="Pfam" id="PF00999">
    <property type="entry name" value="Na_H_Exchanger"/>
    <property type="match status" value="1"/>
</dbReference>
<feature type="transmembrane region" description="Helical" evidence="6">
    <location>
        <begin position="239"/>
        <end position="261"/>
    </location>
</feature>
<feature type="transmembrane region" description="Helical" evidence="6">
    <location>
        <begin position="75"/>
        <end position="92"/>
    </location>
</feature>
<dbReference type="Proteomes" id="UP000694580">
    <property type="component" value="Chromosome 1"/>
</dbReference>
<keyword evidence="3 6" id="KW-0812">Transmembrane</keyword>
<protein>
    <recommendedName>
        <fullName evidence="7">Cation/H+ exchanger transmembrane domain-containing protein</fullName>
    </recommendedName>
</protein>
<keyword evidence="4 6" id="KW-1133">Transmembrane helix</keyword>
<dbReference type="GO" id="GO:1902600">
    <property type="term" value="P:proton transmembrane transport"/>
    <property type="evidence" value="ECO:0007669"/>
    <property type="project" value="InterPro"/>
</dbReference>
<evidence type="ECO:0000256" key="5">
    <source>
        <dbReference type="ARBA" id="ARBA00023136"/>
    </source>
</evidence>
<organism evidence="8 9">
    <name type="scientific">Denticeps clupeoides</name>
    <name type="common">denticle herring</name>
    <dbReference type="NCBI Taxonomy" id="299321"/>
    <lineage>
        <taxon>Eukaryota</taxon>
        <taxon>Metazoa</taxon>
        <taxon>Chordata</taxon>
        <taxon>Craniata</taxon>
        <taxon>Vertebrata</taxon>
        <taxon>Euteleostomi</taxon>
        <taxon>Actinopterygii</taxon>
        <taxon>Neopterygii</taxon>
        <taxon>Teleostei</taxon>
        <taxon>Clupei</taxon>
        <taxon>Clupeiformes</taxon>
        <taxon>Denticipitoidei</taxon>
        <taxon>Denticipitidae</taxon>
        <taxon>Denticeps</taxon>
    </lineage>
</organism>
<evidence type="ECO:0000313" key="8">
    <source>
        <dbReference type="Ensembl" id="ENSDCDP00010009188.1"/>
    </source>
</evidence>
<feature type="transmembrane region" description="Helical" evidence="6">
    <location>
        <begin position="418"/>
        <end position="444"/>
    </location>
</feature>
<gene>
    <name evidence="8" type="primary">LOC114790295</name>
</gene>
<keyword evidence="9" id="KW-1185">Reference proteome</keyword>
<feature type="transmembrane region" description="Helical" evidence="6">
    <location>
        <begin position="273"/>
        <end position="296"/>
    </location>
</feature>
<feature type="domain" description="Cation/H+ exchanger transmembrane" evidence="7">
    <location>
        <begin position="65"/>
        <end position="433"/>
    </location>
</feature>
<dbReference type="Gene3D" id="1.20.1530.20">
    <property type="match status" value="1"/>
</dbReference>
<evidence type="ECO:0000256" key="3">
    <source>
        <dbReference type="ARBA" id="ARBA00022692"/>
    </source>
</evidence>
<proteinExistence type="inferred from homology"/>
<evidence type="ECO:0000256" key="4">
    <source>
        <dbReference type="ARBA" id="ARBA00022989"/>
    </source>
</evidence>
<dbReference type="InterPro" id="IPR006153">
    <property type="entry name" value="Cation/H_exchanger_TM"/>
</dbReference>
<name>A0AAY4AJY3_9TELE</name>
<feature type="transmembrane region" description="Helical" evidence="6">
    <location>
        <begin position="351"/>
        <end position="378"/>
    </location>
</feature>
<dbReference type="Ensembl" id="ENSDCDT00010009661.1">
    <property type="protein sequence ID" value="ENSDCDP00010009188.1"/>
    <property type="gene ID" value="ENSDCDG00010004106.1"/>
</dbReference>
<comment type="similarity">
    <text evidence="2">Belongs to the monovalent cation:proton antiporter 1 (CPA1) transporter (TC 2.A.36) family.</text>
</comment>
<evidence type="ECO:0000256" key="1">
    <source>
        <dbReference type="ARBA" id="ARBA00004141"/>
    </source>
</evidence>
<feature type="transmembrane region" description="Helical" evidence="6">
    <location>
        <begin position="48"/>
        <end position="68"/>
    </location>
</feature>
<feature type="transmembrane region" description="Helical" evidence="6">
    <location>
        <begin position="12"/>
        <end position="36"/>
    </location>
</feature>
<comment type="subcellular location">
    <subcellularLocation>
        <location evidence="1">Membrane</location>
        <topology evidence="1">Multi-pass membrane protein</topology>
    </subcellularLocation>
</comment>
<evidence type="ECO:0000256" key="2">
    <source>
        <dbReference type="ARBA" id="ARBA00007367"/>
    </source>
</evidence>
<dbReference type="PANTHER" id="PTHR31102:SF22">
    <property type="entry name" value="SODIUM_HYDROGEN EXCHANGER 9B2-LIKE"/>
    <property type="match status" value="1"/>
</dbReference>
<feature type="transmembrane region" description="Helical" evidence="6">
    <location>
        <begin position="316"/>
        <end position="339"/>
    </location>
</feature>
<feature type="transmembrane region" description="Helical" evidence="6">
    <location>
        <begin position="203"/>
        <end position="227"/>
    </location>
</feature>
<keyword evidence="5 6" id="KW-0472">Membrane</keyword>
<feature type="transmembrane region" description="Helical" evidence="6">
    <location>
        <begin position="164"/>
        <end position="183"/>
    </location>
</feature>
<reference evidence="8" key="2">
    <citation type="submission" date="2025-08" db="UniProtKB">
        <authorList>
            <consortium name="Ensembl"/>
        </authorList>
    </citation>
    <scope>IDENTIFICATION</scope>
</reference>